<reference evidence="4" key="2">
    <citation type="submission" date="2017-02" db="EMBL/GenBank/DDBJ databases">
        <title>Sunflower complete genome.</title>
        <authorList>
            <person name="Langlade N."/>
            <person name="Munos S."/>
        </authorList>
    </citation>
    <scope>NUCLEOTIDE SEQUENCE [LARGE SCALE GENOMIC DNA]</scope>
    <source>
        <tissue evidence="4">Leaves</tissue>
    </source>
</reference>
<keyword evidence="3" id="KW-0808">Transferase</keyword>
<dbReference type="GO" id="GO:0004672">
    <property type="term" value="F:protein kinase activity"/>
    <property type="evidence" value="ECO:0000318"/>
    <property type="project" value="GO_Central"/>
</dbReference>
<organism evidence="4 5">
    <name type="scientific">Helianthus annuus</name>
    <name type="common">Common sunflower</name>
    <dbReference type="NCBI Taxonomy" id="4232"/>
    <lineage>
        <taxon>Eukaryota</taxon>
        <taxon>Viridiplantae</taxon>
        <taxon>Streptophyta</taxon>
        <taxon>Embryophyta</taxon>
        <taxon>Tracheophyta</taxon>
        <taxon>Spermatophyta</taxon>
        <taxon>Magnoliopsida</taxon>
        <taxon>eudicotyledons</taxon>
        <taxon>Gunneridae</taxon>
        <taxon>Pentapetalae</taxon>
        <taxon>asterids</taxon>
        <taxon>campanulids</taxon>
        <taxon>Asterales</taxon>
        <taxon>Asteraceae</taxon>
        <taxon>Asteroideae</taxon>
        <taxon>Heliantheae alliance</taxon>
        <taxon>Heliantheae</taxon>
        <taxon>Helianthus</taxon>
    </lineage>
</organism>
<dbReference type="InterPro" id="IPR011009">
    <property type="entry name" value="Kinase-like_dom_sf"/>
</dbReference>
<evidence type="ECO:0000313" key="3">
    <source>
        <dbReference type="EMBL" id="KAF5823480.1"/>
    </source>
</evidence>
<keyword evidence="4" id="KW-0675">Receptor</keyword>
<dbReference type="InterPro" id="IPR045272">
    <property type="entry name" value="ANXUR1/2-like"/>
</dbReference>
<dbReference type="Gene3D" id="3.30.200.20">
    <property type="entry name" value="Phosphorylase Kinase, domain 1"/>
    <property type="match status" value="1"/>
</dbReference>
<reference evidence="3" key="3">
    <citation type="submission" date="2020-06" db="EMBL/GenBank/DDBJ databases">
        <title>Helianthus annuus Genome sequencing and assembly Release 2.</title>
        <authorList>
            <person name="Gouzy J."/>
            <person name="Langlade N."/>
            <person name="Munos S."/>
        </authorList>
    </citation>
    <scope>NUCLEOTIDE SEQUENCE</scope>
    <source>
        <tissue evidence="3">Leaves</tissue>
    </source>
</reference>
<dbReference type="Proteomes" id="UP000215914">
    <property type="component" value="Chromosome 1"/>
</dbReference>
<dbReference type="GO" id="GO:0005886">
    <property type="term" value="C:plasma membrane"/>
    <property type="evidence" value="ECO:0000318"/>
    <property type="project" value="GO_Central"/>
</dbReference>
<dbReference type="EMBL" id="MNCJ02000316">
    <property type="protein sequence ID" value="KAF5823480.1"/>
    <property type="molecule type" value="Genomic_DNA"/>
</dbReference>
<name>A0A251VSM0_HELAN</name>
<dbReference type="SUPFAM" id="SSF56112">
    <property type="entry name" value="Protein kinase-like (PK-like)"/>
    <property type="match status" value="1"/>
</dbReference>
<feature type="domain" description="Protein kinase" evidence="2">
    <location>
        <begin position="22"/>
        <end position="257"/>
    </location>
</feature>
<evidence type="ECO:0000313" key="5">
    <source>
        <dbReference type="Proteomes" id="UP000215914"/>
    </source>
</evidence>
<evidence type="ECO:0000256" key="1">
    <source>
        <dbReference type="SAM" id="MobiDB-lite"/>
    </source>
</evidence>
<proteinExistence type="predicted"/>
<reference evidence="3 5" key="1">
    <citation type="journal article" date="2017" name="Nature">
        <title>The sunflower genome provides insights into oil metabolism, flowering and Asterid evolution.</title>
        <authorList>
            <person name="Badouin H."/>
            <person name="Gouzy J."/>
            <person name="Grassa C.J."/>
            <person name="Murat F."/>
            <person name="Staton S.E."/>
            <person name="Cottret L."/>
            <person name="Lelandais-Briere C."/>
            <person name="Owens G.L."/>
            <person name="Carrere S."/>
            <person name="Mayjonade B."/>
            <person name="Legrand L."/>
            <person name="Gill N."/>
            <person name="Kane N.C."/>
            <person name="Bowers J.E."/>
            <person name="Hubner S."/>
            <person name="Bellec A."/>
            <person name="Berard A."/>
            <person name="Berges H."/>
            <person name="Blanchet N."/>
            <person name="Boniface M.C."/>
            <person name="Brunel D."/>
            <person name="Catrice O."/>
            <person name="Chaidir N."/>
            <person name="Claudel C."/>
            <person name="Donnadieu C."/>
            <person name="Faraut T."/>
            <person name="Fievet G."/>
            <person name="Helmstetter N."/>
            <person name="King M."/>
            <person name="Knapp S.J."/>
            <person name="Lai Z."/>
            <person name="Le Paslier M.C."/>
            <person name="Lippi Y."/>
            <person name="Lorenzon L."/>
            <person name="Mandel J.R."/>
            <person name="Marage G."/>
            <person name="Marchand G."/>
            <person name="Marquand E."/>
            <person name="Bret-Mestries E."/>
            <person name="Morien E."/>
            <person name="Nambeesan S."/>
            <person name="Nguyen T."/>
            <person name="Pegot-Espagnet P."/>
            <person name="Pouilly N."/>
            <person name="Raftis F."/>
            <person name="Sallet E."/>
            <person name="Schiex T."/>
            <person name="Thomas J."/>
            <person name="Vandecasteele C."/>
            <person name="Vares D."/>
            <person name="Vear F."/>
            <person name="Vautrin S."/>
            <person name="Crespi M."/>
            <person name="Mangin B."/>
            <person name="Burke J.M."/>
            <person name="Salse J."/>
            <person name="Munos S."/>
            <person name="Vincourt P."/>
            <person name="Rieseberg L.H."/>
            <person name="Langlade N.B."/>
        </authorList>
    </citation>
    <scope>NUCLEOTIDE SEQUENCE [LARGE SCALE GENOMIC DNA]</scope>
    <source>
        <strain evidence="5">cv. SF193</strain>
        <tissue evidence="3">Leaves</tissue>
    </source>
</reference>
<feature type="compositionally biased region" description="Basic and acidic residues" evidence="1">
    <location>
        <begin position="242"/>
        <end position="251"/>
    </location>
</feature>
<gene>
    <name evidence="4" type="ORF">HannXRQ_Chr01g0026161</name>
    <name evidence="3" type="ORF">HanXRQr2_Chr01g0038771</name>
</gene>
<dbReference type="Gramene" id="mRNA:HanXRQr2_Chr01g0038771">
    <property type="protein sequence ID" value="CDS:HanXRQr2_Chr01g0038771.1"/>
    <property type="gene ID" value="HanXRQr2_Chr01g0038771"/>
</dbReference>
<dbReference type="GO" id="GO:0005524">
    <property type="term" value="F:ATP binding"/>
    <property type="evidence" value="ECO:0007669"/>
    <property type="project" value="InterPro"/>
</dbReference>
<keyword evidence="5" id="KW-1185">Reference proteome</keyword>
<evidence type="ECO:0000313" key="4">
    <source>
        <dbReference type="EMBL" id="OTG38113.1"/>
    </source>
</evidence>
<dbReference type="GO" id="GO:0004714">
    <property type="term" value="F:transmembrane receptor protein tyrosine kinase activity"/>
    <property type="evidence" value="ECO:0007669"/>
    <property type="project" value="InterPro"/>
</dbReference>
<dbReference type="PROSITE" id="PS50011">
    <property type="entry name" value="PROTEIN_KINASE_DOM"/>
    <property type="match status" value="1"/>
</dbReference>
<dbReference type="Gene3D" id="1.10.510.10">
    <property type="entry name" value="Transferase(Phosphotransferase) domain 1"/>
    <property type="match status" value="1"/>
</dbReference>
<dbReference type="EMBL" id="CM007890">
    <property type="protein sequence ID" value="OTG38113.1"/>
    <property type="molecule type" value="Genomic_DNA"/>
</dbReference>
<evidence type="ECO:0000259" key="2">
    <source>
        <dbReference type="PROSITE" id="PS50011"/>
    </source>
</evidence>
<dbReference type="InterPro" id="IPR000719">
    <property type="entry name" value="Prot_kinase_dom"/>
</dbReference>
<dbReference type="Pfam" id="PF07714">
    <property type="entry name" value="PK_Tyr_Ser-Thr"/>
    <property type="match status" value="1"/>
</dbReference>
<dbReference type="InParanoid" id="A0A251VSM0"/>
<feature type="region of interest" description="Disordered" evidence="1">
    <location>
        <begin position="234"/>
        <end position="257"/>
    </location>
</feature>
<protein>
    <submittedName>
        <fullName evidence="4">Putative ephrin receptor type-A /type-B</fullName>
    </submittedName>
</protein>
<sequence>MSGMKQWNSLRLSFQEIRHATENFSKLIGTPGIGKVYYYGELSIHRIRMKVAVKRSPSVFGQAANEFLMEIQFVSGVQHENLVNLVGYCDEEKEKIIVYEYAERGSLDTYIMLNHENYTLTWLERLKIVVGAARGLDHLHSHLEGHQHIIHRDITSTHILLDDKCVAKISDFGWPEPQSSPSTLGCLDPEFLSTVMLTKKSDVYSFGVVLFFERSTNPPNGLLAKFITSGYTRLPNRGKPSPRAEAREHSPKGTTVR</sequence>
<dbReference type="InterPro" id="IPR001245">
    <property type="entry name" value="Ser-Thr/Tyr_kinase_cat_dom"/>
</dbReference>
<dbReference type="AlphaFoldDB" id="A0A251VSM0"/>
<dbReference type="PANTHER" id="PTHR27003">
    <property type="entry name" value="OS07G0166700 PROTEIN"/>
    <property type="match status" value="1"/>
</dbReference>
<accession>A0A251VSM0</accession>
<dbReference type="PANTHER" id="PTHR27003:SF361">
    <property type="entry name" value="PROTEIN KINASE DOMAIN-CONTAINING PROTEIN"/>
    <property type="match status" value="1"/>
</dbReference>